<keyword evidence="4 7" id="KW-0812">Transmembrane</keyword>
<dbReference type="PANTHER" id="PTHR34582:SF6">
    <property type="entry name" value="UPF0702 TRANSMEMBRANE PROTEIN YCAP"/>
    <property type="match status" value="1"/>
</dbReference>
<evidence type="ECO:0000256" key="1">
    <source>
        <dbReference type="ARBA" id="ARBA00004651"/>
    </source>
</evidence>
<dbReference type="PANTHER" id="PTHR34582">
    <property type="entry name" value="UPF0702 TRANSMEMBRANE PROTEIN YCAP"/>
    <property type="match status" value="1"/>
</dbReference>
<evidence type="ECO:0000259" key="9">
    <source>
        <dbReference type="Pfam" id="PF20730"/>
    </source>
</evidence>
<evidence type="ECO:0000256" key="5">
    <source>
        <dbReference type="ARBA" id="ARBA00022989"/>
    </source>
</evidence>
<dbReference type="InterPro" id="IPR048454">
    <property type="entry name" value="YetF_N"/>
</dbReference>
<dbReference type="InterPro" id="IPR023090">
    <property type="entry name" value="UPF0702_alpha/beta_dom_sf"/>
</dbReference>
<feature type="transmembrane region" description="Helical" evidence="7">
    <location>
        <begin position="6"/>
        <end position="27"/>
    </location>
</feature>
<keyword evidence="6 7" id="KW-0472">Membrane</keyword>
<feature type="transmembrane region" description="Helical" evidence="7">
    <location>
        <begin position="39"/>
        <end position="58"/>
    </location>
</feature>
<keyword evidence="3" id="KW-1003">Cell membrane</keyword>
<gene>
    <name evidence="10" type="ORF">GGR03_002594</name>
</gene>
<keyword evidence="11" id="KW-1185">Reference proteome</keyword>
<comment type="caution">
    <text evidence="10">The sequence shown here is derived from an EMBL/GenBank/DDBJ whole genome shotgun (WGS) entry which is preliminary data.</text>
</comment>
<evidence type="ECO:0000256" key="3">
    <source>
        <dbReference type="ARBA" id="ARBA00022475"/>
    </source>
</evidence>
<sequence>MFFDSWYDLWRIIVVGILAYAGLVFLLRVTGKRTLSKMNAFDLVVTVALGSTLATVLLSSDVSLAEGLLAFVLLCGLQYAVATASVRSERFQSIIKAQPSLLFHNGRFIAPMLREERVTEEEILAAVRSQGHVELDKVLAVVLETDGSFSVLTGSGTSARSALRTVKGEDAVS</sequence>
<evidence type="ECO:0000256" key="6">
    <source>
        <dbReference type="ARBA" id="ARBA00023136"/>
    </source>
</evidence>
<comment type="similarity">
    <text evidence="2">Belongs to the UPF0702 family.</text>
</comment>
<evidence type="ECO:0000256" key="7">
    <source>
        <dbReference type="SAM" id="Phobius"/>
    </source>
</evidence>
<dbReference type="AlphaFoldDB" id="A0A7W6MQ18"/>
<evidence type="ECO:0000259" key="8">
    <source>
        <dbReference type="Pfam" id="PF04239"/>
    </source>
</evidence>
<feature type="transmembrane region" description="Helical" evidence="7">
    <location>
        <begin position="64"/>
        <end position="86"/>
    </location>
</feature>
<dbReference type="Gene3D" id="3.30.240.20">
    <property type="entry name" value="bsu07140 like domains"/>
    <property type="match status" value="1"/>
</dbReference>
<keyword evidence="5 7" id="KW-1133">Transmembrane helix</keyword>
<proteinExistence type="inferred from homology"/>
<dbReference type="RefSeq" id="WP_183208591.1">
    <property type="nucleotide sequence ID" value="NZ_JAAAMM010000003.1"/>
</dbReference>
<comment type="subcellular location">
    <subcellularLocation>
        <location evidence="1">Cell membrane</location>
        <topology evidence="1">Multi-pass membrane protein</topology>
    </subcellularLocation>
</comment>
<dbReference type="Proteomes" id="UP000588647">
    <property type="component" value="Unassembled WGS sequence"/>
</dbReference>
<reference evidence="10 11" key="1">
    <citation type="submission" date="2020-08" db="EMBL/GenBank/DDBJ databases">
        <title>Genomic Encyclopedia of Type Strains, Phase IV (KMG-IV): sequencing the most valuable type-strain genomes for metagenomic binning, comparative biology and taxonomic classification.</title>
        <authorList>
            <person name="Goeker M."/>
        </authorList>
    </citation>
    <scope>NUCLEOTIDE SEQUENCE [LARGE SCALE GENOMIC DNA]</scope>
    <source>
        <strain evidence="10 11">DSM 103570</strain>
    </source>
</reference>
<dbReference type="GO" id="GO:0005886">
    <property type="term" value="C:plasma membrane"/>
    <property type="evidence" value="ECO:0007669"/>
    <property type="project" value="UniProtKB-SubCell"/>
</dbReference>
<evidence type="ECO:0000313" key="11">
    <source>
        <dbReference type="Proteomes" id="UP000588647"/>
    </source>
</evidence>
<accession>A0A7W6MQ18</accession>
<evidence type="ECO:0000256" key="4">
    <source>
        <dbReference type="ARBA" id="ARBA00022692"/>
    </source>
</evidence>
<organism evidence="10 11">
    <name type="scientific">Aurantimonas endophytica</name>
    <dbReference type="NCBI Taxonomy" id="1522175"/>
    <lineage>
        <taxon>Bacteria</taxon>
        <taxon>Pseudomonadati</taxon>
        <taxon>Pseudomonadota</taxon>
        <taxon>Alphaproteobacteria</taxon>
        <taxon>Hyphomicrobiales</taxon>
        <taxon>Aurantimonadaceae</taxon>
        <taxon>Aurantimonas</taxon>
    </lineage>
</organism>
<feature type="domain" description="YetF-like N-terminal transmembrane" evidence="9">
    <location>
        <begin position="17"/>
        <end position="81"/>
    </location>
</feature>
<dbReference type="Pfam" id="PF04239">
    <property type="entry name" value="DUF421"/>
    <property type="match status" value="1"/>
</dbReference>
<evidence type="ECO:0000256" key="2">
    <source>
        <dbReference type="ARBA" id="ARBA00006448"/>
    </source>
</evidence>
<dbReference type="InterPro" id="IPR007353">
    <property type="entry name" value="DUF421"/>
</dbReference>
<feature type="domain" description="YetF C-terminal" evidence="8">
    <location>
        <begin position="87"/>
        <end position="156"/>
    </location>
</feature>
<name>A0A7W6MQ18_9HYPH</name>
<dbReference type="Pfam" id="PF20730">
    <property type="entry name" value="YetF_N"/>
    <property type="match status" value="1"/>
</dbReference>
<dbReference type="EMBL" id="JACIEM010000003">
    <property type="protein sequence ID" value="MBB4003513.1"/>
    <property type="molecule type" value="Genomic_DNA"/>
</dbReference>
<evidence type="ECO:0000313" key="10">
    <source>
        <dbReference type="EMBL" id="MBB4003513.1"/>
    </source>
</evidence>
<protein>
    <submittedName>
        <fullName evidence="10">Uncharacterized membrane protein YcaP (DUF421 family)</fullName>
    </submittedName>
</protein>